<keyword evidence="10" id="KW-0413">Isomerase</keyword>
<feature type="transmembrane region" description="Helical" evidence="8">
    <location>
        <begin position="12"/>
        <end position="30"/>
    </location>
</feature>
<keyword evidence="2" id="KW-1003">Cell membrane</keyword>
<dbReference type="GO" id="GO:0016853">
    <property type="term" value="F:isomerase activity"/>
    <property type="evidence" value="ECO:0007669"/>
    <property type="project" value="UniProtKB-KW"/>
</dbReference>
<dbReference type="RefSeq" id="WP_323737823.1">
    <property type="nucleotide sequence ID" value="NZ_CP112932.1"/>
</dbReference>
<gene>
    <name evidence="10" type="ORF">Trichorick_00902</name>
</gene>
<dbReference type="Pfam" id="PF13145">
    <property type="entry name" value="Rotamase_2"/>
    <property type="match status" value="1"/>
</dbReference>
<dbReference type="Pfam" id="PF13624">
    <property type="entry name" value="SurA_N_3"/>
    <property type="match status" value="1"/>
</dbReference>
<dbReference type="SUPFAM" id="SSF109998">
    <property type="entry name" value="Triger factor/SurA peptide-binding domain-like"/>
    <property type="match status" value="1"/>
</dbReference>
<keyword evidence="5 8" id="KW-0472">Membrane</keyword>
<dbReference type="InterPro" id="IPR052029">
    <property type="entry name" value="PpiD_chaperone"/>
</dbReference>
<evidence type="ECO:0000256" key="8">
    <source>
        <dbReference type="SAM" id="Phobius"/>
    </source>
</evidence>
<protein>
    <submittedName>
        <fullName evidence="10">Peptidylprolyl isomerase</fullName>
    </submittedName>
</protein>
<dbReference type="InterPro" id="IPR027304">
    <property type="entry name" value="Trigger_fact/SurA_dom_sf"/>
</dbReference>
<name>A0ABZ0USK6_9RICK</name>
<evidence type="ECO:0000256" key="7">
    <source>
        <dbReference type="ARBA" id="ARBA00038408"/>
    </source>
</evidence>
<evidence type="ECO:0000256" key="4">
    <source>
        <dbReference type="ARBA" id="ARBA00022989"/>
    </source>
</evidence>
<evidence type="ECO:0000256" key="2">
    <source>
        <dbReference type="ARBA" id="ARBA00022475"/>
    </source>
</evidence>
<evidence type="ECO:0000256" key="1">
    <source>
        <dbReference type="ARBA" id="ARBA00004401"/>
    </source>
</evidence>
<evidence type="ECO:0000256" key="3">
    <source>
        <dbReference type="ARBA" id="ARBA00022692"/>
    </source>
</evidence>
<evidence type="ECO:0000259" key="9">
    <source>
        <dbReference type="Pfam" id="PF13145"/>
    </source>
</evidence>
<evidence type="ECO:0000313" key="11">
    <source>
        <dbReference type="Proteomes" id="UP001326613"/>
    </source>
</evidence>
<dbReference type="PANTHER" id="PTHR47529:SF1">
    <property type="entry name" value="PERIPLASMIC CHAPERONE PPID"/>
    <property type="match status" value="1"/>
</dbReference>
<comment type="similarity">
    <text evidence="7">Belongs to the PpiD chaperone family.</text>
</comment>
<reference evidence="10 11" key="1">
    <citation type="submission" date="2022-10" db="EMBL/GenBank/DDBJ databases">
        <title>Host association and intracellularity evolved multiple times independently in the Rickettsiales.</title>
        <authorList>
            <person name="Castelli M."/>
            <person name="Nardi T."/>
            <person name="Gammuto L."/>
            <person name="Bellinzona G."/>
            <person name="Sabaneyeva E."/>
            <person name="Potekhin A."/>
            <person name="Serra V."/>
            <person name="Petroni G."/>
            <person name="Sassera D."/>
        </authorList>
    </citation>
    <scope>NUCLEOTIDE SEQUENCE [LARGE SCALE GENOMIC DNA]</scope>
    <source>
        <strain evidence="10 11">Kr 154-4</strain>
    </source>
</reference>
<accession>A0ABZ0USK6</accession>
<dbReference type="Proteomes" id="UP001326613">
    <property type="component" value="Chromosome"/>
</dbReference>
<keyword evidence="11" id="KW-1185">Reference proteome</keyword>
<dbReference type="EMBL" id="CP112932">
    <property type="protein sequence ID" value="WPY01009.1"/>
    <property type="molecule type" value="Genomic_DNA"/>
</dbReference>
<evidence type="ECO:0000256" key="5">
    <source>
        <dbReference type="ARBA" id="ARBA00023136"/>
    </source>
</evidence>
<evidence type="ECO:0000313" key="10">
    <source>
        <dbReference type="EMBL" id="WPY01009.1"/>
    </source>
</evidence>
<keyword evidence="6" id="KW-0143">Chaperone</keyword>
<organism evidence="10 11">
    <name type="scientific">Candidatus Trichorickettsia mobilis</name>
    <dbReference type="NCBI Taxonomy" id="1346319"/>
    <lineage>
        <taxon>Bacteria</taxon>
        <taxon>Pseudomonadati</taxon>
        <taxon>Pseudomonadota</taxon>
        <taxon>Alphaproteobacteria</taxon>
        <taxon>Rickettsiales</taxon>
        <taxon>Rickettsiaceae</taxon>
        <taxon>Rickettsieae</taxon>
        <taxon>Candidatus Trichorickettsia</taxon>
    </lineage>
</organism>
<comment type="subcellular location">
    <subcellularLocation>
        <location evidence="1">Cell membrane</location>
        <topology evidence="1">Single-pass type II membrane protein</topology>
    </subcellularLocation>
</comment>
<dbReference type="PANTHER" id="PTHR47529">
    <property type="entry name" value="PEPTIDYL-PROLYL CIS-TRANS ISOMERASE D"/>
    <property type="match status" value="1"/>
</dbReference>
<dbReference type="InterPro" id="IPR000297">
    <property type="entry name" value="PPIase_PpiC"/>
</dbReference>
<keyword evidence="3 8" id="KW-0812">Transmembrane</keyword>
<evidence type="ECO:0000256" key="6">
    <source>
        <dbReference type="ARBA" id="ARBA00023186"/>
    </source>
</evidence>
<feature type="domain" description="PpiC" evidence="9">
    <location>
        <begin position="251"/>
        <end position="385"/>
    </location>
</feature>
<proteinExistence type="inferred from homology"/>
<keyword evidence="4 8" id="KW-1133">Transmembrane helix</keyword>
<sequence length="535" mass="61679">MLREIRKMANNIGVRIFLGVVVFAFIGFGIKDVLQATTNSDLVTFSDAKNITEQAFLKAKSEEIAIIQKQNNLHLSDEDIKELEIDQIILQRLINSSILNHITQYYDLNLSENTVIQFIKQAPIFNNSSGEFDLQIFHSVIRNSYQKEEEYLQRLKEEILKSALLNVFSETFQVPEIMVNNVIDYMSEKRDIDLVQIDLDNVNNKFISPIPTKDQLLQFYHDHQDLFVLPERRDLSYIIVPNNMIKQKIKITDEELMNFYQENIDEFDNKNFDKVRKQVTASLKQQKFDELRMEFNKNLEDDVASGASLKEIAEKYSLSLQNIDNVTYNNVINRKTALLSEVGSTIFEMAAEEVSYPIEVGSEGDILLIEINNISPSILEAFETVSAKAEKLWQTQHLRKLNLEKFNELAVSYNPKNIDVQQLKPLGITVDPEFFMIRADLDHNNTLPTELNMVIFQTKLGINTPVFIKNNKAYFAHIKSIKTDSAKIRSIKKSKGENIASNIKQGVIEEMIQYFGQKNRIQINNHHSILGITEN</sequence>